<organism evidence="1 2">
    <name type="scientific">Bacteroides reticulotermitis</name>
    <dbReference type="NCBI Taxonomy" id="1133319"/>
    <lineage>
        <taxon>Bacteria</taxon>
        <taxon>Pseudomonadati</taxon>
        <taxon>Bacteroidota</taxon>
        <taxon>Bacteroidia</taxon>
        <taxon>Bacteroidales</taxon>
        <taxon>Bacteroidaceae</taxon>
        <taxon>Bacteroides</taxon>
    </lineage>
</organism>
<sequence>MIKFDSNNKPVLDEEFLQYEKEWHQLRKDTIEYGNKRQEELDEKFGLTDFQKACAFDYLAKAHKETAFFKDF</sequence>
<comment type="caution">
    <text evidence="1">The sequence shown here is derived from an EMBL/GenBank/DDBJ whole genome shotgun (WGS) entry which is preliminary data.</text>
</comment>
<gene>
    <name evidence="1" type="ORF">GGR06_001668</name>
</gene>
<name>A0A840D619_9BACE</name>
<dbReference type="AlphaFoldDB" id="A0A840D619"/>
<evidence type="ECO:0000313" key="2">
    <source>
        <dbReference type="Proteomes" id="UP000560658"/>
    </source>
</evidence>
<proteinExistence type="predicted"/>
<dbReference type="Proteomes" id="UP000560658">
    <property type="component" value="Unassembled WGS sequence"/>
</dbReference>
<accession>A0A840D619</accession>
<reference evidence="1" key="1">
    <citation type="submission" date="2020-08" db="EMBL/GenBank/DDBJ databases">
        <title>Genomic Encyclopedia of Type Strains, Phase IV (KMG-IV): sequencing the most valuable type-strain genomes for metagenomic binning, comparative biology and taxonomic classification.</title>
        <authorList>
            <person name="Goeker M."/>
        </authorList>
    </citation>
    <scope>NUCLEOTIDE SEQUENCE [LARGE SCALE GENOMIC DNA]</scope>
    <source>
        <strain evidence="1">DSM 105720</strain>
    </source>
</reference>
<keyword evidence="2" id="KW-1185">Reference proteome</keyword>
<protein>
    <submittedName>
        <fullName evidence="1">Uncharacterized protein</fullName>
    </submittedName>
</protein>
<dbReference type="EMBL" id="JACIER010000005">
    <property type="protein sequence ID" value="MBB4043882.1"/>
    <property type="molecule type" value="Genomic_DNA"/>
</dbReference>
<dbReference type="RefSeq" id="WP_044161594.1">
    <property type="nucleotide sequence ID" value="NZ_JACIER010000005.1"/>
</dbReference>
<evidence type="ECO:0000313" key="1">
    <source>
        <dbReference type="EMBL" id="MBB4043882.1"/>
    </source>
</evidence>